<gene>
    <name evidence="12" type="ORF">TRIADDRAFT_58722</name>
</gene>
<evidence type="ECO:0000256" key="1">
    <source>
        <dbReference type="ARBA" id="ARBA00004651"/>
    </source>
</evidence>
<evidence type="ECO:0000256" key="8">
    <source>
        <dbReference type="ARBA" id="ARBA00023224"/>
    </source>
</evidence>
<dbReference type="FunCoup" id="B3S3H4">
    <property type="interactions" value="100"/>
</dbReference>
<reference evidence="12 13" key="1">
    <citation type="journal article" date="2008" name="Nature">
        <title>The Trichoplax genome and the nature of placozoans.</title>
        <authorList>
            <person name="Srivastava M."/>
            <person name="Begovic E."/>
            <person name="Chapman J."/>
            <person name="Putnam N.H."/>
            <person name="Hellsten U."/>
            <person name="Kawashima T."/>
            <person name="Kuo A."/>
            <person name="Mitros T."/>
            <person name="Salamov A."/>
            <person name="Carpenter M.L."/>
            <person name="Signorovitch A.Y."/>
            <person name="Moreno M.A."/>
            <person name="Kamm K."/>
            <person name="Grimwood J."/>
            <person name="Schmutz J."/>
            <person name="Shapiro H."/>
            <person name="Grigoriev I.V."/>
            <person name="Buss L.W."/>
            <person name="Schierwater B."/>
            <person name="Dellaporta S.L."/>
            <person name="Rokhsar D.S."/>
        </authorList>
    </citation>
    <scope>NUCLEOTIDE SEQUENCE [LARGE SCALE GENOMIC DNA]</scope>
    <source>
        <strain evidence="12 13">Grell-BS-1999</strain>
    </source>
</reference>
<proteinExistence type="inferred from homology"/>
<feature type="domain" description="G-protein coupled receptors family 1 profile" evidence="11">
    <location>
        <begin position="48"/>
        <end position="306"/>
    </location>
</feature>
<sequence length="358" mass="40036">MNELKVKYTCENYSSTLLVNITYEYIPTEEALTLTVVVLIFLLTSLVGNIAAVVVVYRNRYLHDPSGILIGALAVSDIGVGFSSVISTIIYDNPCSRLNHAVCVFLAFMSSSFIGSTYSAIAGITVDRCIAICKPLHYRQYVTNTRIIQILLFNWLCILALAALPIMGLQQYGIGKYEYVPYLTSCWIDITAYSKNYLAIIVFYLPVFSILILVMICYVIILLKANSTFKRMAISGWIYNENKQLLKKSTRTTIIVVGVFFICTTPGLALTFATLVNQGSVVSGKAYKYLLNWGIYVNITVNPLLFGFSHKDFRHGYHEICSHFYSKKSKISDISLPIRPSVNPSILSGYNLVQNSTL</sequence>
<keyword evidence="2" id="KW-1003">Cell membrane</keyword>
<dbReference type="GO" id="GO:0005886">
    <property type="term" value="C:plasma membrane"/>
    <property type="evidence" value="ECO:0000318"/>
    <property type="project" value="GO_Central"/>
</dbReference>
<evidence type="ECO:0000256" key="7">
    <source>
        <dbReference type="ARBA" id="ARBA00023170"/>
    </source>
</evidence>
<comment type="similarity">
    <text evidence="9">Belongs to the G-protein coupled receptor 1 family.</text>
</comment>
<dbReference type="STRING" id="10228.B3S3H4"/>
<keyword evidence="5 9" id="KW-0297">G-protein coupled receptor</keyword>
<dbReference type="PANTHER" id="PTHR24249:SF411">
    <property type="entry name" value="G-PROTEIN COUPLED RECEPTORS FAMILY 1 PROFILE DOMAIN-CONTAINING PROTEIN"/>
    <property type="match status" value="1"/>
</dbReference>
<feature type="transmembrane region" description="Helical" evidence="10">
    <location>
        <begin position="147"/>
        <end position="167"/>
    </location>
</feature>
<keyword evidence="6 10" id="KW-0472">Membrane</keyword>
<dbReference type="InParanoid" id="B3S3H4"/>
<evidence type="ECO:0000259" key="11">
    <source>
        <dbReference type="PROSITE" id="PS50262"/>
    </source>
</evidence>
<dbReference type="CTD" id="6755870"/>
<dbReference type="OMA" id="WIDITAY"/>
<keyword evidence="13" id="KW-1185">Reference proteome</keyword>
<evidence type="ECO:0000256" key="2">
    <source>
        <dbReference type="ARBA" id="ARBA00022475"/>
    </source>
</evidence>
<keyword evidence="8 9" id="KW-0807">Transducer</keyword>
<accession>B3S3H4</accession>
<dbReference type="RefSeq" id="XP_002114657.1">
    <property type="nucleotide sequence ID" value="XM_002114621.1"/>
</dbReference>
<keyword evidence="4 10" id="KW-1133">Transmembrane helix</keyword>
<evidence type="ECO:0000256" key="10">
    <source>
        <dbReference type="SAM" id="Phobius"/>
    </source>
</evidence>
<dbReference type="Pfam" id="PF00001">
    <property type="entry name" value="7tm_1"/>
    <property type="match status" value="1"/>
</dbReference>
<dbReference type="InterPro" id="IPR000276">
    <property type="entry name" value="GPCR_Rhodpsn"/>
</dbReference>
<dbReference type="GeneID" id="6755870"/>
<dbReference type="PhylomeDB" id="B3S3H4"/>
<evidence type="ECO:0000256" key="6">
    <source>
        <dbReference type="ARBA" id="ARBA00023136"/>
    </source>
</evidence>
<feature type="transmembrane region" description="Helical" evidence="10">
    <location>
        <begin position="253"/>
        <end position="277"/>
    </location>
</feature>
<feature type="transmembrane region" description="Helical" evidence="10">
    <location>
        <begin position="68"/>
        <end position="91"/>
    </location>
</feature>
<dbReference type="EMBL" id="DS985248">
    <property type="protein sequence ID" value="EDV22791.1"/>
    <property type="molecule type" value="Genomic_DNA"/>
</dbReference>
<dbReference type="eggNOG" id="KOG3656">
    <property type="taxonomic scope" value="Eukaryota"/>
</dbReference>
<evidence type="ECO:0000256" key="5">
    <source>
        <dbReference type="ARBA" id="ARBA00023040"/>
    </source>
</evidence>
<dbReference type="PANTHER" id="PTHR24249">
    <property type="entry name" value="HISTAMINE RECEPTOR-RELATED G-PROTEIN COUPLED RECEPTOR"/>
    <property type="match status" value="1"/>
</dbReference>
<feature type="transmembrane region" description="Helical" evidence="10">
    <location>
        <begin position="197"/>
        <end position="223"/>
    </location>
</feature>
<name>B3S3H4_TRIAD</name>
<feature type="transmembrane region" description="Helical" evidence="10">
    <location>
        <begin position="289"/>
        <end position="308"/>
    </location>
</feature>
<organism evidence="12 13">
    <name type="scientific">Trichoplax adhaerens</name>
    <name type="common">Trichoplax reptans</name>
    <dbReference type="NCBI Taxonomy" id="10228"/>
    <lineage>
        <taxon>Eukaryota</taxon>
        <taxon>Metazoa</taxon>
        <taxon>Placozoa</taxon>
        <taxon>Uniplacotomia</taxon>
        <taxon>Trichoplacea</taxon>
        <taxon>Trichoplacidae</taxon>
        <taxon>Trichoplax</taxon>
    </lineage>
</organism>
<evidence type="ECO:0000313" key="12">
    <source>
        <dbReference type="EMBL" id="EDV22791.1"/>
    </source>
</evidence>
<dbReference type="CDD" id="cd00637">
    <property type="entry name" value="7tm_classA_rhodopsin-like"/>
    <property type="match status" value="1"/>
</dbReference>
<feature type="transmembrane region" description="Helical" evidence="10">
    <location>
        <begin position="31"/>
        <end position="56"/>
    </location>
</feature>
<dbReference type="GO" id="GO:0007186">
    <property type="term" value="P:G protein-coupled receptor signaling pathway"/>
    <property type="evidence" value="ECO:0000318"/>
    <property type="project" value="GO_Central"/>
</dbReference>
<dbReference type="InterPro" id="IPR017452">
    <property type="entry name" value="GPCR_Rhodpsn_7TM"/>
</dbReference>
<evidence type="ECO:0000256" key="4">
    <source>
        <dbReference type="ARBA" id="ARBA00022989"/>
    </source>
</evidence>
<dbReference type="GO" id="GO:0004930">
    <property type="term" value="F:G protein-coupled receptor activity"/>
    <property type="evidence" value="ECO:0000318"/>
    <property type="project" value="GO_Central"/>
</dbReference>
<evidence type="ECO:0000256" key="9">
    <source>
        <dbReference type="RuleBase" id="RU000688"/>
    </source>
</evidence>
<dbReference type="InterPro" id="IPR050569">
    <property type="entry name" value="TAAR"/>
</dbReference>
<protein>
    <recommendedName>
        <fullName evidence="11">G-protein coupled receptors family 1 profile domain-containing protein</fullName>
    </recommendedName>
</protein>
<evidence type="ECO:0000313" key="13">
    <source>
        <dbReference type="Proteomes" id="UP000009022"/>
    </source>
</evidence>
<dbReference type="PROSITE" id="PS00237">
    <property type="entry name" value="G_PROTEIN_RECEP_F1_1"/>
    <property type="match status" value="1"/>
</dbReference>
<dbReference type="Gene3D" id="1.20.1070.10">
    <property type="entry name" value="Rhodopsin 7-helix transmembrane proteins"/>
    <property type="match status" value="1"/>
</dbReference>
<keyword evidence="3 9" id="KW-0812">Transmembrane</keyword>
<dbReference type="HOGENOM" id="CLU_009579_3_3_1"/>
<dbReference type="Proteomes" id="UP000009022">
    <property type="component" value="Unassembled WGS sequence"/>
</dbReference>
<dbReference type="PROSITE" id="PS50262">
    <property type="entry name" value="G_PROTEIN_RECEP_F1_2"/>
    <property type="match status" value="1"/>
</dbReference>
<dbReference type="PRINTS" id="PR00237">
    <property type="entry name" value="GPCRRHODOPSN"/>
</dbReference>
<comment type="subcellular location">
    <subcellularLocation>
        <location evidence="1">Cell membrane</location>
        <topology evidence="1">Multi-pass membrane protein</topology>
    </subcellularLocation>
</comment>
<keyword evidence="7 9" id="KW-0675">Receptor</keyword>
<dbReference type="KEGG" id="tad:TRIADDRAFT_58722"/>
<dbReference type="OrthoDB" id="9445642at2759"/>
<evidence type="ECO:0000256" key="3">
    <source>
        <dbReference type="ARBA" id="ARBA00022692"/>
    </source>
</evidence>
<dbReference type="SUPFAM" id="SSF81321">
    <property type="entry name" value="Family A G protein-coupled receptor-like"/>
    <property type="match status" value="1"/>
</dbReference>
<feature type="transmembrane region" description="Helical" evidence="10">
    <location>
        <begin position="97"/>
        <end position="126"/>
    </location>
</feature>
<dbReference type="AlphaFoldDB" id="B3S3H4"/>